<evidence type="ECO:0000256" key="4">
    <source>
        <dbReference type="ARBA" id="ARBA00022598"/>
    </source>
</evidence>
<dbReference type="GO" id="GO:0008764">
    <property type="term" value="F:UDP-N-acetylmuramoylalanine-D-glutamate ligase activity"/>
    <property type="evidence" value="ECO:0007669"/>
    <property type="project" value="UniProtKB-UniRule"/>
</dbReference>
<comment type="function">
    <text evidence="7 8">Cell wall formation. Catalyzes the addition of glutamate to the nucleotide precursor UDP-N-acetylmuramoyl-L-alanine (UMA).</text>
</comment>
<dbReference type="PATRIC" id="fig|869279.4.peg.864"/>
<dbReference type="GO" id="GO:0009252">
    <property type="term" value="P:peptidoglycan biosynthetic process"/>
    <property type="evidence" value="ECO:0007669"/>
    <property type="project" value="UniProtKB-UniRule"/>
</dbReference>
<keyword evidence="7 8" id="KW-0131">Cell cycle</keyword>
<keyword evidence="4 7" id="KW-0436">Ligase</keyword>
<dbReference type="HAMAP" id="MF_00639">
    <property type="entry name" value="MurD"/>
    <property type="match status" value="1"/>
</dbReference>
<feature type="binding site" evidence="7">
    <location>
        <begin position="119"/>
        <end position="125"/>
    </location>
    <ligand>
        <name>ATP</name>
        <dbReference type="ChEBI" id="CHEBI:30616"/>
    </ligand>
</feature>
<protein>
    <recommendedName>
        <fullName evidence="7 8">UDP-N-acetylmuramoylalanine--D-glutamate ligase</fullName>
        <ecNumber evidence="7 8">6.3.2.9</ecNumber>
    </recommendedName>
    <alternativeName>
        <fullName evidence="7">D-glutamic acid-adding enzyme</fullName>
    </alternativeName>
    <alternativeName>
        <fullName evidence="7">UDP-N-acetylmuramoyl-L-alanyl-D-glutamate synthetase</fullName>
    </alternativeName>
</protein>
<dbReference type="Pfam" id="PF21799">
    <property type="entry name" value="MurD-like_N"/>
    <property type="match status" value="1"/>
</dbReference>
<dbReference type="SUPFAM" id="SSF51984">
    <property type="entry name" value="MurCD N-terminal domain"/>
    <property type="match status" value="1"/>
</dbReference>
<dbReference type="InterPro" id="IPR036615">
    <property type="entry name" value="Mur_ligase_C_dom_sf"/>
</dbReference>
<evidence type="ECO:0000256" key="1">
    <source>
        <dbReference type="ARBA" id="ARBA00004496"/>
    </source>
</evidence>
<keyword evidence="7 8" id="KW-0133">Cell shape</keyword>
<feature type="domain" description="Mur ligase central" evidence="10">
    <location>
        <begin position="117"/>
        <end position="299"/>
    </location>
</feature>
<evidence type="ECO:0000256" key="5">
    <source>
        <dbReference type="ARBA" id="ARBA00022741"/>
    </source>
</evidence>
<evidence type="ECO:0000256" key="8">
    <source>
        <dbReference type="RuleBase" id="RU003664"/>
    </source>
</evidence>
<dbReference type="Pfam" id="PF02875">
    <property type="entry name" value="Mur_ligase_C"/>
    <property type="match status" value="1"/>
</dbReference>
<keyword evidence="12" id="KW-1185">Reference proteome</keyword>
<evidence type="ECO:0000313" key="11">
    <source>
        <dbReference type="EMBL" id="KPL84343.1"/>
    </source>
</evidence>
<dbReference type="PANTHER" id="PTHR43692:SF1">
    <property type="entry name" value="UDP-N-ACETYLMURAMOYLALANINE--D-GLUTAMATE LIGASE"/>
    <property type="match status" value="1"/>
</dbReference>
<dbReference type="Proteomes" id="UP000050544">
    <property type="component" value="Unassembled WGS sequence"/>
</dbReference>
<dbReference type="RefSeq" id="WP_054520843.1">
    <property type="nucleotide sequence ID" value="NZ_LGKO01000002.1"/>
</dbReference>
<dbReference type="GO" id="GO:0008360">
    <property type="term" value="P:regulation of cell shape"/>
    <property type="evidence" value="ECO:0007669"/>
    <property type="project" value="UniProtKB-KW"/>
</dbReference>
<evidence type="ECO:0000256" key="7">
    <source>
        <dbReference type="HAMAP-Rule" id="MF_00639"/>
    </source>
</evidence>
<dbReference type="Gene3D" id="3.40.1190.10">
    <property type="entry name" value="Mur-like, catalytic domain"/>
    <property type="match status" value="1"/>
</dbReference>
<keyword evidence="7 8" id="KW-0132">Cell division</keyword>
<keyword evidence="5 7" id="KW-0547">Nucleotide-binding</keyword>
<evidence type="ECO:0000259" key="10">
    <source>
        <dbReference type="Pfam" id="PF08245"/>
    </source>
</evidence>
<evidence type="ECO:0000256" key="2">
    <source>
        <dbReference type="ARBA" id="ARBA00004752"/>
    </source>
</evidence>
<reference evidence="11 12" key="1">
    <citation type="submission" date="2015-07" db="EMBL/GenBank/DDBJ databases">
        <title>Whole genome sequence of Thermanaerothrix daxensis DSM 23592.</title>
        <authorList>
            <person name="Hemp J."/>
            <person name="Ward L.M."/>
            <person name="Pace L.A."/>
            <person name="Fischer W.W."/>
        </authorList>
    </citation>
    <scope>NUCLEOTIDE SEQUENCE [LARGE SCALE GENOMIC DNA]</scope>
    <source>
        <strain evidence="11 12">GNS-1</strain>
    </source>
</reference>
<dbReference type="InterPro" id="IPR036565">
    <property type="entry name" value="Mur-like_cat_sf"/>
</dbReference>
<dbReference type="EC" id="6.3.2.9" evidence="7 8"/>
<dbReference type="SUPFAM" id="SSF53623">
    <property type="entry name" value="MurD-like peptide ligases, catalytic domain"/>
    <property type="match status" value="1"/>
</dbReference>
<dbReference type="NCBIfam" id="TIGR01087">
    <property type="entry name" value="murD"/>
    <property type="match status" value="1"/>
</dbReference>
<dbReference type="AlphaFoldDB" id="A0A0P6Y4L6"/>
<dbReference type="InterPro" id="IPR004101">
    <property type="entry name" value="Mur_ligase_C"/>
</dbReference>
<dbReference type="GO" id="GO:0051301">
    <property type="term" value="P:cell division"/>
    <property type="evidence" value="ECO:0007669"/>
    <property type="project" value="UniProtKB-KW"/>
</dbReference>
<dbReference type="InterPro" id="IPR005762">
    <property type="entry name" value="MurD"/>
</dbReference>
<evidence type="ECO:0000256" key="6">
    <source>
        <dbReference type="ARBA" id="ARBA00022840"/>
    </source>
</evidence>
<dbReference type="PANTHER" id="PTHR43692">
    <property type="entry name" value="UDP-N-ACETYLMURAMOYLALANINE--D-GLUTAMATE LIGASE"/>
    <property type="match status" value="1"/>
</dbReference>
<name>A0A0P6Y4L6_9CHLR</name>
<comment type="similarity">
    <text evidence="7">Belongs to the MurCDEF family.</text>
</comment>
<dbReference type="Gene3D" id="3.90.190.20">
    <property type="entry name" value="Mur ligase, C-terminal domain"/>
    <property type="match status" value="1"/>
</dbReference>
<keyword evidence="6 7" id="KW-0067">ATP-binding</keyword>
<accession>A0A0P6Y4L6</accession>
<comment type="pathway">
    <text evidence="2 7 8">Cell wall biogenesis; peptidoglycan biosynthesis.</text>
</comment>
<gene>
    <name evidence="7" type="primary">murD</name>
    <name evidence="11" type="ORF">SE15_04265</name>
</gene>
<dbReference type="GO" id="GO:0005737">
    <property type="term" value="C:cytoplasm"/>
    <property type="evidence" value="ECO:0007669"/>
    <property type="project" value="UniProtKB-SubCell"/>
</dbReference>
<sequence length="463" mass="50848">MMATQWQGQRVLIIGAARQGLALARFLATHGALVTLNDQRPAEQMENARQALADLPNIQWVLGGHPISLLDHTDLVCVSGGVPLTLPILEEALRRGIPLSNDSQIFLEHAPCPVIGITGSAGKTTTTTLVGLIAERALQPPRRAWVGGNIGTPLITYLDEMQPHDVAIMELSSFQLELMARSPTIGAILNITPNHLDRHGTFEAYQAAKANILLHQSETDTAILNREDSGTWALRDKVRGRLVTFGFGHPPQGEIGTYLNNNTLCWWNGTETHPLFARDEIHLRGEHNVANVLAALAIAMAAGWPPEVAREVIREFTGVPHRLELVRMWRGVAWYNDSIATAPERTAAAIRAFSEPIVLLLGGRDKNLPWEDLARLIHERVDHVIVFGESANKILQALGPQQSGQRPYTLEHCPTLEEAVLAAARVAEPGDVVLLSPGCTSFDAFRDFEARGEAFRQWVKQLP</sequence>
<dbReference type="UniPathway" id="UPA00219"/>
<evidence type="ECO:0000313" key="12">
    <source>
        <dbReference type="Proteomes" id="UP000050544"/>
    </source>
</evidence>
<comment type="subcellular location">
    <subcellularLocation>
        <location evidence="1 7 8">Cytoplasm</location>
    </subcellularLocation>
</comment>
<dbReference type="InterPro" id="IPR013221">
    <property type="entry name" value="Mur_ligase_cen"/>
</dbReference>
<feature type="domain" description="Mur ligase C-terminal" evidence="9">
    <location>
        <begin position="321"/>
        <end position="437"/>
    </location>
</feature>
<dbReference type="OrthoDB" id="9809796at2"/>
<evidence type="ECO:0000256" key="3">
    <source>
        <dbReference type="ARBA" id="ARBA00022490"/>
    </source>
</evidence>
<dbReference type="GO" id="GO:0005524">
    <property type="term" value="F:ATP binding"/>
    <property type="evidence" value="ECO:0007669"/>
    <property type="project" value="UniProtKB-UniRule"/>
</dbReference>
<comment type="catalytic activity">
    <reaction evidence="7 8">
        <text>UDP-N-acetyl-alpha-D-muramoyl-L-alanine + D-glutamate + ATP = UDP-N-acetyl-alpha-D-muramoyl-L-alanyl-D-glutamate + ADP + phosphate + H(+)</text>
        <dbReference type="Rhea" id="RHEA:16429"/>
        <dbReference type="ChEBI" id="CHEBI:15378"/>
        <dbReference type="ChEBI" id="CHEBI:29986"/>
        <dbReference type="ChEBI" id="CHEBI:30616"/>
        <dbReference type="ChEBI" id="CHEBI:43474"/>
        <dbReference type="ChEBI" id="CHEBI:83898"/>
        <dbReference type="ChEBI" id="CHEBI:83900"/>
        <dbReference type="ChEBI" id="CHEBI:456216"/>
        <dbReference type="EC" id="6.3.2.9"/>
    </reaction>
</comment>
<dbReference type="GO" id="GO:0071555">
    <property type="term" value="P:cell wall organization"/>
    <property type="evidence" value="ECO:0007669"/>
    <property type="project" value="UniProtKB-KW"/>
</dbReference>
<comment type="caution">
    <text evidence="11">The sequence shown here is derived from an EMBL/GenBank/DDBJ whole genome shotgun (WGS) entry which is preliminary data.</text>
</comment>
<dbReference type="EMBL" id="LGKO01000002">
    <property type="protein sequence ID" value="KPL84343.1"/>
    <property type="molecule type" value="Genomic_DNA"/>
</dbReference>
<dbReference type="STRING" id="869279.SE15_04265"/>
<keyword evidence="7 8" id="KW-0573">Peptidoglycan synthesis</keyword>
<evidence type="ECO:0000259" key="9">
    <source>
        <dbReference type="Pfam" id="PF02875"/>
    </source>
</evidence>
<proteinExistence type="inferred from homology"/>
<keyword evidence="7 8" id="KW-0961">Cell wall biogenesis/degradation</keyword>
<dbReference type="Pfam" id="PF08245">
    <property type="entry name" value="Mur_ligase_M"/>
    <property type="match status" value="1"/>
</dbReference>
<dbReference type="SUPFAM" id="SSF53244">
    <property type="entry name" value="MurD-like peptide ligases, peptide-binding domain"/>
    <property type="match status" value="1"/>
</dbReference>
<organism evidence="11 12">
    <name type="scientific">Thermanaerothrix daxensis</name>
    <dbReference type="NCBI Taxonomy" id="869279"/>
    <lineage>
        <taxon>Bacteria</taxon>
        <taxon>Bacillati</taxon>
        <taxon>Chloroflexota</taxon>
        <taxon>Anaerolineae</taxon>
        <taxon>Anaerolineales</taxon>
        <taxon>Anaerolineaceae</taxon>
        <taxon>Thermanaerothrix</taxon>
    </lineage>
</organism>
<dbReference type="Gene3D" id="3.40.50.720">
    <property type="entry name" value="NAD(P)-binding Rossmann-like Domain"/>
    <property type="match status" value="1"/>
</dbReference>
<keyword evidence="3 7" id="KW-0963">Cytoplasm</keyword>